<organism evidence="3 4">
    <name type="scientific">Drosophila albomicans</name>
    <name type="common">Fruit fly</name>
    <dbReference type="NCBI Taxonomy" id="7291"/>
    <lineage>
        <taxon>Eukaryota</taxon>
        <taxon>Metazoa</taxon>
        <taxon>Ecdysozoa</taxon>
        <taxon>Arthropoda</taxon>
        <taxon>Hexapoda</taxon>
        <taxon>Insecta</taxon>
        <taxon>Pterygota</taxon>
        <taxon>Neoptera</taxon>
        <taxon>Endopterygota</taxon>
        <taxon>Diptera</taxon>
        <taxon>Brachycera</taxon>
        <taxon>Muscomorpha</taxon>
        <taxon>Ephydroidea</taxon>
        <taxon>Drosophilidae</taxon>
        <taxon>Drosophila</taxon>
    </lineage>
</organism>
<dbReference type="InterPro" id="IPR031935">
    <property type="entry name" value="DUF4770"/>
</dbReference>
<dbReference type="Proteomes" id="UP000515160">
    <property type="component" value="Chromosome 2L"/>
</dbReference>
<name>A0A6P8W9X6_DROAB</name>
<protein>
    <submittedName>
        <fullName evidence="4">Uncharacterized protein LOC117565388</fullName>
    </submittedName>
</protein>
<evidence type="ECO:0000259" key="2">
    <source>
        <dbReference type="Pfam" id="PF15995"/>
    </source>
</evidence>
<sequence>MVASEYSAFVILERSLRWLRGMSVTQILGCNNLLHALRDDIEQGSTYRVRECLALLGLKPLLTAKQIKATMSLSQESDLAFLWFIWEAFYKTSHDLSNERDEYSTNEQLILSAIAHLDMKTTLRALDQILPTAEYSKKYQEIQRAKDMKEAKRKRWLRRRTPPPFVVDKGMSFVERDQMLKKARKRGKTVRTKEKAADDKTLPYLIPQLRPKPYVPMAMMSTPRDRQVIFPRYNDYNDKLHRIPNESRWFATYELSPVKRIIKHCLSAALDPLFRRSRVPLERSTCNVHRMLEFSTARKQQELTIETAKRCLDLLSGNKDEKRRRRIICHLEHDVQAATDKLRQEARTQLAQLQRLIGGPCSVGAGCAMCGKLGFELDFKGRPQRKPDFSFLLDIDFTVSEPPPDVKDKDEPVRVLQMGTENLLRLITPDTVRSLRNTLGSNVYCGQGLKYKGSDRCPPIEGLIKVLNSKGKLEKVVLPRLDVDRCQLAAARETSDASVDRFCSRRTMKNGVLQWDYFKIYKPPEASQSQTQAGEQLDASAIIRSYCIAALKKAMEETKVEIATTIEQQQDGVKDCDERSSRLCAGMDCSSSGKVSVGNCDKSPADGFKHVQSIDPDDVVMLVKLLKIAIDILRKDPQYVLATLPNAHMMPILVDWVAARYGKTYNYRQLENMAKSMDIINNDLTAKMQVPLPNMSVIKKCKTIESYDKYLHSLCHMRRLQSEYHSTLNKAALDASRLIWMAMHGYSNLEGSITDTFFAYLPAKEADFVRHRLWDPNSYRNMVAFRSSR</sequence>
<dbReference type="PANTHER" id="PTHR41967:SF6">
    <property type="entry name" value="FI19406P1-RELATED"/>
    <property type="match status" value="1"/>
</dbReference>
<dbReference type="InterPro" id="IPR031936">
    <property type="entry name" value="DUF4771"/>
</dbReference>
<dbReference type="AlphaFoldDB" id="A0A6P8W9X6"/>
<proteinExistence type="predicted"/>
<dbReference type="Pfam" id="PF15994">
    <property type="entry name" value="DUF4770"/>
    <property type="match status" value="1"/>
</dbReference>
<dbReference type="Pfam" id="PF15995">
    <property type="entry name" value="DUF4771"/>
    <property type="match status" value="1"/>
</dbReference>
<keyword evidence="3" id="KW-1185">Reference proteome</keyword>
<accession>A0A6P8W9X6</accession>
<evidence type="ECO:0000313" key="3">
    <source>
        <dbReference type="Proteomes" id="UP000515160"/>
    </source>
</evidence>
<dbReference type="OrthoDB" id="6613664at2759"/>
<evidence type="ECO:0000259" key="1">
    <source>
        <dbReference type="Pfam" id="PF15994"/>
    </source>
</evidence>
<gene>
    <name evidence="4" type="primary">LOC117565388</name>
</gene>
<dbReference type="GeneID" id="117565388"/>
<feature type="domain" description="DUF4771" evidence="2">
    <location>
        <begin position="613"/>
        <end position="768"/>
    </location>
</feature>
<feature type="domain" description="DUF4770" evidence="1">
    <location>
        <begin position="53"/>
        <end position="263"/>
    </location>
</feature>
<dbReference type="PANTHER" id="PTHR41967">
    <property type="entry name" value="FI19406P1-RELATED"/>
    <property type="match status" value="1"/>
</dbReference>
<evidence type="ECO:0000313" key="4">
    <source>
        <dbReference type="RefSeq" id="XP_034100359.2"/>
    </source>
</evidence>
<dbReference type="RefSeq" id="XP_034100359.2">
    <property type="nucleotide sequence ID" value="XM_034244468.2"/>
</dbReference>
<reference evidence="4" key="1">
    <citation type="submission" date="2025-08" db="UniProtKB">
        <authorList>
            <consortium name="RefSeq"/>
        </authorList>
    </citation>
    <scope>IDENTIFICATION</scope>
    <source>
        <strain evidence="4">15112-1751.03</strain>
        <tissue evidence="4">Whole Adult</tissue>
    </source>
</reference>